<dbReference type="EMBL" id="JAIWYP010000008">
    <property type="protein sequence ID" value="KAH3787683.1"/>
    <property type="molecule type" value="Genomic_DNA"/>
</dbReference>
<comment type="caution">
    <text evidence="1">The sequence shown here is derived from an EMBL/GenBank/DDBJ whole genome shotgun (WGS) entry which is preliminary data.</text>
</comment>
<evidence type="ECO:0000313" key="1">
    <source>
        <dbReference type="EMBL" id="KAH3787683.1"/>
    </source>
</evidence>
<sequence length="172" mass="17144">MVHCCSTGVVGQPNNAQIDNYIMEKTMEWVQQRTMYGTMTENPEIIMSMQQGQSNPLAASLGPALGAGMGTGMEASNPLASMLGGSSAALLSLPSAAAAPGSSSSPSSMPGLLAALAASRGSSSMNPMIASLMMNNMAGSSGSGSSNTGGATSNPLMGLLSMGAIGMDLPMM</sequence>
<reference evidence="1" key="2">
    <citation type="submission" date="2020-11" db="EMBL/GenBank/DDBJ databases">
        <authorList>
            <person name="McCartney M.A."/>
            <person name="Auch B."/>
            <person name="Kono T."/>
            <person name="Mallez S."/>
            <person name="Becker A."/>
            <person name="Gohl D.M."/>
            <person name="Silverstein K.A.T."/>
            <person name="Koren S."/>
            <person name="Bechman K.B."/>
            <person name="Herman A."/>
            <person name="Abrahante J.E."/>
            <person name="Garbe J."/>
        </authorList>
    </citation>
    <scope>NUCLEOTIDE SEQUENCE</scope>
    <source>
        <strain evidence="1">Duluth1</strain>
        <tissue evidence="1">Whole animal</tissue>
    </source>
</reference>
<dbReference type="Proteomes" id="UP000828390">
    <property type="component" value="Unassembled WGS sequence"/>
</dbReference>
<accession>A0A9D4IXC2</accession>
<protein>
    <submittedName>
        <fullName evidence="1">Uncharacterized protein</fullName>
    </submittedName>
</protein>
<name>A0A9D4IXC2_DREPO</name>
<gene>
    <name evidence="1" type="ORF">DPMN_165810</name>
</gene>
<keyword evidence="2" id="KW-1185">Reference proteome</keyword>
<organism evidence="1 2">
    <name type="scientific">Dreissena polymorpha</name>
    <name type="common">Zebra mussel</name>
    <name type="synonym">Mytilus polymorpha</name>
    <dbReference type="NCBI Taxonomy" id="45954"/>
    <lineage>
        <taxon>Eukaryota</taxon>
        <taxon>Metazoa</taxon>
        <taxon>Spiralia</taxon>
        <taxon>Lophotrochozoa</taxon>
        <taxon>Mollusca</taxon>
        <taxon>Bivalvia</taxon>
        <taxon>Autobranchia</taxon>
        <taxon>Heteroconchia</taxon>
        <taxon>Euheterodonta</taxon>
        <taxon>Imparidentia</taxon>
        <taxon>Neoheterodontei</taxon>
        <taxon>Myida</taxon>
        <taxon>Dreissenoidea</taxon>
        <taxon>Dreissenidae</taxon>
        <taxon>Dreissena</taxon>
    </lineage>
</organism>
<evidence type="ECO:0000313" key="2">
    <source>
        <dbReference type="Proteomes" id="UP000828390"/>
    </source>
</evidence>
<dbReference type="AlphaFoldDB" id="A0A9D4IXC2"/>
<reference evidence="1" key="1">
    <citation type="journal article" date="2019" name="bioRxiv">
        <title>The Genome of the Zebra Mussel, Dreissena polymorpha: A Resource for Invasive Species Research.</title>
        <authorList>
            <person name="McCartney M.A."/>
            <person name="Auch B."/>
            <person name="Kono T."/>
            <person name="Mallez S."/>
            <person name="Zhang Y."/>
            <person name="Obille A."/>
            <person name="Becker A."/>
            <person name="Abrahante J.E."/>
            <person name="Garbe J."/>
            <person name="Badalamenti J.P."/>
            <person name="Herman A."/>
            <person name="Mangelson H."/>
            <person name="Liachko I."/>
            <person name="Sullivan S."/>
            <person name="Sone E.D."/>
            <person name="Koren S."/>
            <person name="Silverstein K.A.T."/>
            <person name="Beckman K.B."/>
            <person name="Gohl D.M."/>
        </authorList>
    </citation>
    <scope>NUCLEOTIDE SEQUENCE</scope>
    <source>
        <strain evidence="1">Duluth1</strain>
        <tissue evidence="1">Whole animal</tissue>
    </source>
</reference>
<proteinExistence type="predicted"/>